<keyword evidence="4" id="KW-1185">Reference proteome</keyword>
<sequence length="576" mass="65290">MVDKKTLGNLGSVGVGAIASELGPLQQISQNIITDYISNSAQPHISQSPPDIQRPPLKRSISRPTARKPLANGAGSLTESLRQNPGKDVPWLDPEPPTSRVEWKQQLQIVYTKLLKLTDLTSHRLLYVNPFFLTEEEQDRARRSEETEKTRRGGDELQLARDVFFNPANENHVDIPHVEKARTQSTRLHLYRNAWCDRSTIAKIINKWKTPGNHGDLIADVMEYQTLVQRGTCDAMSLAMFNLYHRVGPELWDSWTVYPRRKMLVQVHKQFPLTIDILLHPLEKYAVDLIGINVVKSAVADTFKEFNECRFVLLAEATMYWRVATFWDCREPVYHIWKTLGLDAAVQNSFGLSMDVGEIPAAPGGNFATNARREHDNQTIRQSDNQLAPKDPYITLPQNHEDADSSSRIHAEVFAPYVHREQSGKEVERSRRVCSVAEVSPPEQSKAELLGKQGNVVRTVWEENQTNEKTIESHKKEIKKLQKTVEEIKRARALAEGEAKAVEASSKASGREIEEAVAAMRSEIQQQQQSAAQEAVHDNDLQWQEQINNLTTKLTEAEAKVWSVDQHNQSLSQQLD</sequence>
<evidence type="ECO:0000313" key="3">
    <source>
        <dbReference type="EMBL" id="CAK3869762.1"/>
    </source>
</evidence>
<comment type="caution">
    <text evidence="3">The sequence shown here is derived from an EMBL/GenBank/DDBJ whole genome shotgun (WGS) entry which is preliminary data.</text>
</comment>
<name>A0AAI8YTZ7_9PEZI</name>
<evidence type="ECO:0000256" key="2">
    <source>
        <dbReference type="SAM" id="MobiDB-lite"/>
    </source>
</evidence>
<evidence type="ECO:0000256" key="1">
    <source>
        <dbReference type="SAM" id="Coils"/>
    </source>
</evidence>
<dbReference type="EMBL" id="CAVMBE010000008">
    <property type="protein sequence ID" value="CAK3869762.1"/>
    <property type="molecule type" value="Genomic_DNA"/>
</dbReference>
<dbReference type="AlphaFoldDB" id="A0AAI8YTZ7"/>
<feature type="region of interest" description="Disordered" evidence="2">
    <location>
        <begin position="43"/>
        <end position="98"/>
    </location>
</feature>
<dbReference type="Proteomes" id="UP001296104">
    <property type="component" value="Unassembled WGS sequence"/>
</dbReference>
<organism evidence="3 4">
    <name type="scientific">Lecanosticta acicola</name>
    <dbReference type="NCBI Taxonomy" id="111012"/>
    <lineage>
        <taxon>Eukaryota</taxon>
        <taxon>Fungi</taxon>
        <taxon>Dikarya</taxon>
        <taxon>Ascomycota</taxon>
        <taxon>Pezizomycotina</taxon>
        <taxon>Dothideomycetes</taxon>
        <taxon>Dothideomycetidae</taxon>
        <taxon>Mycosphaerellales</taxon>
        <taxon>Mycosphaerellaceae</taxon>
        <taxon>Lecanosticta</taxon>
    </lineage>
</organism>
<evidence type="ECO:0000313" key="4">
    <source>
        <dbReference type="Proteomes" id="UP001296104"/>
    </source>
</evidence>
<accession>A0AAI8YTZ7</accession>
<feature type="coiled-coil region" evidence="1">
    <location>
        <begin position="464"/>
        <end position="505"/>
    </location>
</feature>
<protein>
    <submittedName>
        <fullName evidence="3">Uncharacterized protein</fullName>
    </submittedName>
</protein>
<keyword evidence="1" id="KW-0175">Coiled coil</keyword>
<gene>
    <name evidence="3" type="ORF">LECACI_7A001964</name>
</gene>
<reference evidence="3" key="1">
    <citation type="submission" date="2023-11" db="EMBL/GenBank/DDBJ databases">
        <authorList>
            <person name="Alioto T."/>
            <person name="Alioto T."/>
            <person name="Gomez Garrido J."/>
        </authorList>
    </citation>
    <scope>NUCLEOTIDE SEQUENCE</scope>
</reference>
<proteinExistence type="predicted"/>